<organism evidence="3">
    <name type="scientific">Ixodes ricinus</name>
    <name type="common">Common tick</name>
    <name type="synonym">Acarus ricinus</name>
    <dbReference type="NCBI Taxonomy" id="34613"/>
    <lineage>
        <taxon>Eukaryota</taxon>
        <taxon>Metazoa</taxon>
        <taxon>Ecdysozoa</taxon>
        <taxon>Arthropoda</taxon>
        <taxon>Chelicerata</taxon>
        <taxon>Arachnida</taxon>
        <taxon>Acari</taxon>
        <taxon>Parasitiformes</taxon>
        <taxon>Ixodida</taxon>
        <taxon>Ixodoidea</taxon>
        <taxon>Ixodidae</taxon>
        <taxon>Ixodinae</taxon>
        <taxon>Ixodes</taxon>
    </lineage>
</organism>
<dbReference type="AlphaFoldDB" id="A0A090XDI4"/>
<accession>A0A090XDI4</accession>
<evidence type="ECO:0000256" key="1">
    <source>
        <dbReference type="SAM" id="MobiDB-lite"/>
    </source>
</evidence>
<sequence>MRSTTYRFILFLGYVLSHFVSTTFFIVTQPIEEDQIAKLVRALRQGSTVGSNTRKTDSENERSPSGRFTVLRADGDAGTRNGNVYCGRQKQHMHDLLDRCVPPSDNYAQATHKENRRADPCQPEQGH</sequence>
<keyword evidence="2" id="KW-0812">Transmembrane</keyword>
<feature type="transmembrane region" description="Helical" evidence="2">
    <location>
        <begin position="6"/>
        <end position="28"/>
    </location>
</feature>
<reference evidence="3" key="1">
    <citation type="journal article" date="2015" name="PLoS Negl. Trop. Dis.">
        <title>Deep Sequencing Analysis of the Ixodes ricinus Haemocytome.</title>
        <authorList>
            <person name="Kotsyfakis M."/>
            <person name="Kopacek P."/>
            <person name="Franta Z."/>
            <person name="Pedra J.H."/>
            <person name="Ribeiro J.M."/>
        </authorList>
    </citation>
    <scope>NUCLEOTIDE SEQUENCE</scope>
</reference>
<feature type="compositionally biased region" description="Basic and acidic residues" evidence="1">
    <location>
        <begin position="54"/>
        <end position="64"/>
    </location>
</feature>
<evidence type="ECO:0000313" key="3">
    <source>
        <dbReference type="EMBL" id="JAC94045.1"/>
    </source>
</evidence>
<evidence type="ECO:0000256" key="2">
    <source>
        <dbReference type="SAM" id="Phobius"/>
    </source>
</evidence>
<feature type="region of interest" description="Disordered" evidence="1">
    <location>
        <begin position="45"/>
        <end position="75"/>
    </location>
</feature>
<name>A0A090XDI4_IXORI</name>
<proteinExistence type="evidence at transcript level"/>
<protein>
    <submittedName>
        <fullName evidence="3">Putative er protein with keel retention signal</fullName>
    </submittedName>
</protein>
<keyword evidence="2" id="KW-0472">Membrane</keyword>
<dbReference type="EMBL" id="GBIH01000665">
    <property type="protein sequence ID" value="JAC94045.1"/>
    <property type="molecule type" value="mRNA"/>
</dbReference>
<keyword evidence="2" id="KW-1133">Transmembrane helix</keyword>
<feature type="region of interest" description="Disordered" evidence="1">
    <location>
        <begin position="100"/>
        <end position="127"/>
    </location>
</feature>